<dbReference type="Proteomes" id="UP000232722">
    <property type="component" value="Unassembled WGS sequence"/>
</dbReference>
<dbReference type="VEuPathDB" id="FungiDB:RhiirA1_423198"/>
<sequence>MDWEEHLIFKSCQVHYKRQVKMMLQRQRRNTRLKQPPRKRSQTCNSNFTDHLYEKKLKRQPNCFILFHRKASDTDFCVGKMSLRICQYQNKNCGCQNYLNDQDNPEKCYYCGHFNAFHPGFSNETSNLGVCQQNSAHCGCEGLAKLG</sequence>
<reference evidence="1 2" key="1">
    <citation type="submission" date="2016-04" db="EMBL/GenBank/DDBJ databases">
        <title>Genome analyses suggest a sexual origin of heterokaryosis in a supposedly ancient asexual fungus.</title>
        <authorList>
            <person name="Ropars J."/>
            <person name="Sedzielewska K."/>
            <person name="Noel J."/>
            <person name="Charron P."/>
            <person name="Farinelli L."/>
            <person name="Marton T."/>
            <person name="Kruger M."/>
            <person name="Pelin A."/>
            <person name="Brachmann A."/>
            <person name="Corradi N."/>
        </authorList>
    </citation>
    <scope>NUCLEOTIDE SEQUENCE [LARGE SCALE GENOMIC DNA]</scope>
    <source>
        <strain evidence="1 2">A5</strain>
    </source>
</reference>
<accession>A0A2I1EKZ5</accession>
<gene>
    <name evidence="1" type="ORF">RhiirA5_382650</name>
</gene>
<dbReference type="OrthoDB" id="2303059at2759"/>
<organism evidence="1 2">
    <name type="scientific">Rhizophagus irregularis</name>
    <dbReference type="NCBI Taxonomy" id="588596"/>
    <lineage>
        <taxon>Eukaryota</taxon>
        <taxon>Fungi</taxon>
        <taxon>Fungi incertae sedis</taxon>
        <taxon>Mucoromycota</taxon>
        <taxon>Glomeromycotina</taxon>
        <taxon>Glomeromycetes</taxon>
        <taxon>Glomerales</taxon>
        <taxon>Glomeraceae</taxon>
        <taxon>Rhizophagus</taxon>
    </lineage>
</organism>
<dbReference type="VEuPathDB" id="FungiDB:RhiirFUN_016505"/>
<protein>
    <submittedName>
        <fullName evidence="1">Uncharacterized protein</fullName>
    </submittedName>
</protein>
<comment type="caution">
    <text evidence="1">The sequence shown here is derived from an EMBL/GenBank/DDBJ whole genome shotgun (WGS) entry which is preliminary data.</text>
</comment>
<dbReference type="EMBL" id="LLXJ01001953">
    <property type="protein sequence ID" value="PKC00161.1"/>
    <property type="molecule type" value="Genomic_DNA"/>
</dbReference>
<evidence type="ECO:0000313" key="1">
    <source>
        <dbReference type="EMBL" id="PKC00161.1"/>
    </source>
</evidence>
<proteinExistence type="predicted"/>
<dbReference type="AlphaFoldDB" id="A0A2I1EKZ5"/>
<reference evidence="1 2" key="2">
    <citation type="submission" date="2017-09" db="EMBL/GenBank/DDBJ databases">
        <title>Extensive intraspecific genome diversity in a model arbuscular mycorrhizal fungus.</title>
        <authorList>
            <person name="Chen E.C."/>
            <person name="Morin E."/>
            <person name="Beaudet D."/>
            <person name="Noel J."/>
            <person name="Ndikumana S."/>
            <person name="Charron P."/>
            <person name="St-Onge C."/>
            <person name="Giorgi J."/>
            <person name="Grigoriev I.V."/>
            <person name="Roux C."/>
            <person name="Martin F.M."/>
            <person name="Corradi N."/>
        </authorList>
    </citation>
    <scope>NUCLEOTIDE SEQUENCE [LARGE SCALE GENOMIC DNA]</scope>
    <source>
        <strain evidence="1 2">A5</strain>
    </source>
</reference>
<evidence type="ECO:0000313" key="2">
    <source>
        <dbReference type="Proteomes" id="UP000232722"/>
    </source>
</evidence>
<name>A0A2I1EKZ5_9GLOM</name>
<dbReference type="VEuPathDB" id="FungiDB:FUN_011976"/>